<dbReference type="InterPro" id="IPR051693">
    <property type="entry name" value="UPF0046_metallophosphoest"/>
</dbReference>
<evidence type="ECO:0000259" key="1">
    <source>
        <dbReference type="Pfam" id="PF00149"/>
    </source>
</evidence>
<accession>A0ABN2MTH0</accession>
<dbReference type="InterPro" id="IPR029052">
    <property type="entry name" value="Metallo-depent_PP-like"/>
</dbReference>
<comment type="caution">
    <text evidence="2">The sequence shown here is derived from an EMBL/GenBank/DDBJ whole genome shotgun (WGS) entry which is preliminary data.</text>
</comment>
<dbReference type="Gene3D" id="3.60.21.10">
    <property type="match status" value="2"/>
</dbReference>
<dbReference type="Proteomes" id="UP001500449">
    <property type="component" value="Unassembled WGS sequence"/>
</dbReference>
<gene>
    <name evidence="2" type="ORF">GCM10009836_14750</name>
</gene>
<reference evidence="2 3" key="1">
    <citation type="journal article" date="2019" name="Int. J. Syst. Evol. Microbiol.">
        <title>The Global Catalogue of Microorganisms (GCM) 10K type strain sequencing project: providing services to taxonomists for standard genome sequencing and annotation.</title>
        <authorList>
            <consortium name="The Broad Institute Genomics Platform"/>
            <consortium name="The Broad Institute Genome Sequencing Center for Infectious Disease"/>
            <person name="Wu L."/>
            <person name="Ma J."/>
        </authorList>
    </citation>
    <scope>NUCLEOTIDE SEQUENCE [LARGE SCALE GENOMIC DNA]</scope>
    <source>
        <strain evidence="2 3">JCM 16009</strain>
    </source>
</reference>
<feature type="domain" description="Calcineurin-like phosphoesterase" evidence="1">
    <location>
        <begin position="1"/>
        <end position="233"/>
    </location>
</feature>
<dbReference type="Pfam" id="PF00149">
    <property type="entry name" value="Metallophos"/>
    <property type="match status" value="1"/>
</dbReference>
<dbReference type="EMBL" id="BAAAQK010000004">
    <property type="protein sequence ID" value="GAA1837176.1"/>
    <property type="molecule type" value="Genomic_DNA"/>
</dbReference>
<keyword evidence="3" id="KW-1185">Reference proteome</keyword>
<organism evidence="2 3">
    <name type="scientific">Pseudonocardia ailaonensis</name>
    <dbReference type="NCBI Taxonomy" id="367279"/>
    <lineage>
        <taxon>Bacteria</taxon>
        <taxon>Bacillati</taxon>
        <taxon>Actinomycetota</taxon>
        <taxon>Actinomycetes</taxon>
        <taxon>Pseudonocardiales</taxon>
        <taxon>Pseudonocardiaceae</taxon>
        <taxon>Pseudonocardia</taxon>
    </lineage>
</organism>
<sequence length="262" mass="28496">MRVHVVSDVHGEVDALARAGEGCDALIVLGDLIDFVDYRDPEGGILGRVLGPEVSREFGRVRRSGGPGALRAFAERAWSRIPDPGAVITEAVHEQYARMFAVLPDPTYAIPGNVDNPDLWPAHVRPGTRVPDGEVVEIGGLRVGFVGGVPLPPGFPARKGGPWRPHLPSSEDYLAAVATITDIDLLCTHAPPEIPELHYDVVTKRRELGGQGLLALIDAERPRAALFGHVHQPLAARARRGRTECVNVGYFRRTGEPYVLRW</sequence>
<protein>
    <submittedName>
        <fullName evidence="2">Metallophosphoesterase</fullName>
    </submittedName>
</protein>
<evidence type="ECO:0000313" key="2">
    <source>
        <dbReference type="EMBL" id="GAA1837176.1"/>
    </source>
</evidence>
<proteinExistence type="predicted"/>
<dbReference type="SUPFAM" id="SSF56300">
    <property type="entry name" value="Metallo-dependent phosphatases"/>
    <property type="match status" value="1"/>
</dbReference>
<dbReference type="CDD" id="cd00838">
    <property type="entry name" value="MPP_superfamily"/>
    <property type="match status" value="1"/>
</dbReference>
<dbReference type="InterPro" id="IPR004843">
    <property type="entry name" value="Calcineurin-like_PHP"/>
</dbReference>
<dbReference type="PANTHER" id="PTHR12905:SF0">
    <property type="entry name" value="CALCINEURIN-LIKE PHOSPHOESTERASE DOMAIN-CONTAINING PROTEIN"/>
    <property type="match status" value="1"/>
</dbReference>
<dbReference type="PANTHER" id="PTHR12905">
    <property type="entry name" value="METALLOPHOSPHOESTERASE"/>
    <property type="match status" value="1"/>
</dbReference>
<name>A0ABN2MTH0_9PSEU</name>
<evidence type="ECO:0000313" key="3">
    <source>
        <dbReference type="Proteomes" id="UP001500449"/>
    </source>
</evidence>
<dbReference type="RefSeq" id="WP_344413809.1">
    <property type="nucleotide sequence ID" value="NZ_BAAAQK010000004.1"/>
</dbReference>